<reference evidence="2" key="1">
    <citation type="submission" date="2022-05" db="EMBL/GenBank/DDBJ databases">
        <authorList>
            <person name="Okamura Y."/>
        </authorList>
    </citation>
    <scope>NUCLEOTIDE SEQUENCE</scope>
</reference>
<evidence type="ECO:0000313" key="2">
    <source>
        <dbReference type="EMBL" id="CAH4039035.1"/>
    </source>
</evidence>
<protein>
    <submittedName>
        <fullName evidence="2">Uncharacterized protein</fullName>
    </submittedName>
</protein>
<evidence type="ECO:0000256" key="1">
    <source>
        <dbReference type="SAM" id="MobiDB-lite"/>
    </source>
</evidence>
<comment type="caution">
    <text evidence="2">The sequence shown here is derived from an EMBL/GenBank/DDBJ whole genome shotgun (WGS) entry which is preliminary data.</text>
</comment>
<dbReference type="Proteomes" id="UP001152562">
    <property type="component" value="Unassembled WGS sequence"/>
</dbReference>
<proteinExistence type="predicted"/>
<evidence type="ECO:0000313" key="3">
    <source>
        <dbReference type="Proteomes" id="UP001152562"/>
    </source>
</evidence>
<dbReference type="AlphaFoldDB" id="A0A9P0U465"/>
<feature type="compositionally biased region" description="Low complexity" evidence="1">
    <location>
        <begin position="19"/>
        <end position="30"/>
    </location>
</feature>
<dbReference type="EMBL" id="CALOZG010000087">
    <property type="protein sequence ID" value="CAH4039035.1"/>
    <property type="molecule type" value="Genomic_DNA"/>
</dbReference>
<gene>
    <name evidence="2" type="ORF">PIBRA_LOCUS14498</name>
</gene>
<feature type="compositionally biased region" description="Polar residues" evidence="1">
    <location>
        <begin position="1"/>
        <end position="18"/>
    </location>
</feature>
<keyword evidence="3" id="KW-1185">Reference proteome</keyword>
<accession>A0A9P0U465</accession>
<organism evidence="2 3">
    <name type="scientific">Pieris brassicae</name>
    <name type="common">White butterfly</name>
    <name type="synonym">Large white butterfly</name>
    <dbReference type="NCBI Taxonomy" id="7116"/>
    <lineage>
        <taxon>Eukaryota</taxon>
        <taxon>Metazoa</taxon>
        <taxon>Ecdysozoa</taxon>
        <taxon>Arthropoda</taxon>
        <taxon>Hexapoda</taxon>
        <taxon>Insecta</taxon>
        <taxon>Pterygota</taxon>
        <taxon>Neoptera</taxon>
        <taxon>Endopterygota</taxon>
        <taxon>Lepidoptera</taxon>
        <taxon>Glossata</taxon>
        <taxon>Ditrysia</taxon>
        <taxon>Papilionoidea</taxon>
        <taxon>Pieridae</taxon>
        <taxon>Pierinae</taxon>
        <taxon>Pieris</taxon>
    </lineage>
</organism>
<feature type="region of interest" description="Disordered" evidence="1">
    <location>
        <begin position="1"/>
        <end position="36"/>
    </location>
</feature>
<sequence>MKNTVSSDYRPNSINTPRTPQLPWHPTQTHPTHHTSPHTAFFKRIIQIIQLMNCTNEQGVRLDLSRLVYVIPSRIDFYVFTVTCFHSRHVRSDPDTEINIGKDALAREAFGAEGEAGGVRGGPAD</sequence>
<name>A0A9P0U465_PIEBR</name>